<evidence type="ECO:0000256" key="2">
    <source>
        <dbReference type="ARBA" id="ARBA00022475"/>
    </source>
</evidence>
<feature type="transmembrane region" description="Helical" evidence="8">
    <location>
        <begin position="105"/>
        <end position="125"/>
    </location>
</feature>
<dbReference type="NCBIfam" id="TIGR04152">
    <property type="entry name" value="exosort_VPLPA"/>
    <property type="match status" value="1"/>
</dbReference>
<gene>
    <name evidence="10" type="primary">xrtD</name>
    <name evidence="10" type="ORF">E4634_17415</name>
</gene>
<protein>
    <submittedName>
        <fullName evidence="10">VPLPA-CTERM-specific exosortase XrtD</fullName>
        <ecNumber evidence="10">3.4.22.-</ecNumber>
    </submittedName>
</protein>
<dbReference type="InterPro" id="IPR019127">
    <property type="entry name" value="Exosortase"/>
</dbReference>
<dbReference type="NCBIfam" id="TIGR02914">
    <property type="entry name" value="EpsI_fam"/>
    <property type="match status" value="1"/>
</dbReference>
<dbReference type="EMBL" id="SRLE01000012">
    <property type="protein sequence ID" value="TGD71889.1"/>
    <property type="molecule type" value="Genomic_DNA"/>
</dbReference>
<comment type="subcellular location">
    <subcellularLocation>
        <location evidence="1">Cell membrane</location>
        <topology evidence="1">Multi-pass membrane protein</topology>
    </subcellularLocation>
</comment>
<organism evidence="10 11">
    <name type="scientific">Mangrovimicrobium sediminis</name>
    <dbReference type="NCBI Taxonomy" id="2562682"/>
    <lineage>
        <taxon>Bacteria</taxon>
        <taxon>Pseudomonadati</taxon>
        <taxon>Pseudomonadota</taxon>
        <taxon>Gammaproteobacteria</taxon>
        <taxon>Cellvibrionales</taxon>
        <taxon>Halieaceae</taxon>
        <taxon>Mangrovimicrobium</taxon>
    </lineage>
</organism>
<evidence type="ECO:0000256" key="8">
    <source>
        <dbReference type="SAM" id="Phobius"/>
    </source>
</evidence>
<dbReference type="Proteomes" id="UP000298050">
    <property type="component" value="Unassembled WGS sequence"/>
</dbReference>
<evidence type="ECO:0000256" key="7">
    <source>
        <dbReference type="ARBA" id="ARBA00023136"/>
    </source>
</evidence>
<keyword evidence="2" id="KW-1003">Cell membrane</keyword>
<keyword evidence="3" id="KW-0645">Protease</keyword>
<keyword evidence="7 8" id="KW-0472">Membrane</keyword>
<evidence type="ECO:0000256" key="1">
    <source>
        <dbReference type="ARBA" id="ARBA00004651"/>
    </source>
</evidence>
<dbReference type="GO" id="GO:0008233">
    <property type="term" value="F:peptidase activity"/>
    <property type="evidence" value="ECO:0007669"/>
    <property type="project" value="UniProtKB-KW"/>
</dbReference>
<dbReference type="InterPro" id="IPR026392">
    <property type="entry name" value="Exo/Archaeosortase_dom"/>
</dbReference>
<dbReference type="NCBIfam" id="TIGR04178">
    <property type="entry name" value="exo_archaeo"/>
    <property type="match status" value="1"/>
</dbReference>
<dbReference type="Pfam" id="PF11984">
    <property type="entry name" value="DUF3485"/>
    <property type="match status" value="1"/>
</dbReference>
<evidence type="ECO:0000259" key="9">
    <source>
        <dbReference type="Pfam" id="PF11984"/>
    </source>
</evidence>
<dbReference type="InterPro" id="IPR026491">
    <property type="entry name" value="ExosortD_VPLPA"/>
</dbReference>
<evidence type="ECO:0000256" key="5">
    <source>
        <dbReference type="ARBA" id="ARBA00022801"/>
    </source>
</evidence>
<evidence type="ECO:0000313" key="10">
    <source>
        <dbReference type="EMBL" id="TGD71889.1"/>
    </source>
</evidence>
<evidence type="ECO:0000256" key="6">
    <source>
        <dbReference type="ARBA" id="ARBA00022989"/>
    </source>
</evidence>
<evidence type="ECO:0000313" key="11">
    <source>
        <dbReference type="Proteomes" id="UP000298050"/>
    </source>
</evidence>
<name>A0A4Z0LX76_9GAMM</name>
<evidence type="ECO:0000256" key="4">
    <source>
        <dbReference type="ARBA" id="ARBA00022692"/>
    </source>
</evidence>
<feature type="transmembrane region" description="Helical" evidence="8">
    <location>
        <begin position="320"/>
        <end position="340"/>
    </location>
</feature>
<feature type="domain" description="Methanolan biosynthesis EpsI" evidence="9">
    <location>
        <begin position="327"/>
        <end position="529"/>
    </location>
</feature>
<dbReference type="GO" id="GO:0005886">
    <property type="term" value="C:plasma membrane"/>
    <property type="evidence" value="ECO:0007669"/>
    <property type="project" value="UniProtKB-SubCell"/>
</dbReference>
<feature type="transmembrane region" description="Helical" evidence="8">
    <location>
        <begin position="132"/>
        <end position="151"/>
    </location>
</feature>
<feature type="transmembrane region" description="Helical" evidence="8">
    <location>
        <begin position="58"/>
        <end position="76"/>
    </location>
</feature>
<dbReference type="EC" id="3.4.22.-" evidence="10"/>
<feature type="transmembrane region" description="Helical" evidence="8">
    <location>
        <begin position="225"/>
        <end position="248"/>
    </location>
</feature>
<dbReference type="Pfam" id="PF09721">
    <property type="entry name" value="Exosortase_EpsH"/>
    <property type="match status" value="1"/>
</dbReference>
<dbReference type="OrthoDB" id="9797363at2"/>
<evidence type="ECO:0000256" key="3">
    <source>
        <dbReference type="ARBA" id="ARBA00022670"/>
    </source>
</evidence>
<keyword evidence="11" id="KW-1185">Reference proteome</keyword>
<keyword evidence="4 8" id="KW-0812">Transmembrane</keyword>
<feature type="transmembrane region" description="Helical" evidence="8">
    <location>
        <begin position="199"/>
        <end position="218"/>
    </location>
</feature>
<sequence>MSNSASAASGRGTQANTSPLVWLMLLLICAAAVCYIFWDGLVEMEWRWANIEEYSHGYMIPFVAFFLFYQKLPALIRLNWRGRWLGPLLMAGAMLGWFLGDLSSIYIIVHYAFLLALVALGISVFGVRGFRLTWASFAYLIFMIPLPTFLYRGLSEQLQLISTQIGVAVIQLFDISVYVTGNVIDLGVYQLQVVEACSGLRYLFPLMSFGFLIAYVYNGPNWHKWTIFLSTVVITVLMNSFRIGVIGITVEYWGIEMAEGFLHDFEGWFVFMACLGVLFLLILALNYAGGRRVSPLDLIDLSYPSLADIKAARPGFRRTMPGLVLTMLVLAMALPASIAISDREEYVPVRESFIRFPLLHGDWVGEETALSPGVLKALDYPDYIQANYRRPGDPIPVNFYVAYYESQRTGSSIHSPRSCIPGGGWKISNLTQQDMGDALGYSGLRVNRLLISQGDESNLVYYWFAQRGRVITNEYLAKWYLFMDGLTMQRSDGALVRLVTPVLPGTDVALADERLQAFLREFYPILPEFLPGQDIQVKEISRSRQNKTS</sequence>
<keyword evidence="6 8" id="KW-1133">Transmembrane helix</keyword>
<feature type="transmembrane region" description="Helical" evidence="8">
    <location>
        <begin position="83"/>
        <end position="99"/>
    </location>
</feature>
<accession>A0A4Z0LX76</accession>
<dbReference type="AlphaFoldDB" id="A0A4Z0LX76"/>
<proteinExistence type="predicted"/>
<feature type="transmembrane region" description="Helical" evidence="8">
    <location>
        <begin position="268"/>
        <end position="288"/>
    </location>
</feature>
<feature type="transmembrane region" description="Helical" evidence="8">
    <location>
        <begin position="20"/>
        <end position="38"/>
    </location>
</feature>
<keyword evidence="5 10" id="KW-0378">Hydrolase</keyword>
<dbReference type="InterPro" id="IPR014263">
    <property type="entry name" value="Methanolan_biosynth_EpsI"/>
</dbReference>
<comment type="caution">
    <text evidence="10">The sequence shown here is derived from an EMBL/GenBank/DDBJ whole genome shotgun (WGS) entry which is preliminary data.</text>
</comment>
<reference evidence="10 11" key="1">
    <citation type="submission" date="2019-04" db="EMBL/GenBank/DDBJ databases">
        <title>Taxonomy of novel Haliea sp. from mangrove soil of West Coast of India.</title>
        <authorList>
            <person name="Verma A."/>
            <person name="Kumar P."/>
            <person name="Krishnamurthi S."/>
        </authorList>
    </citation>
    <scope>NUCLEOTIDE SEQUENCE [LARGE SCALE GENOMIC DNA]</scope>
    <source>
        <strain evidence="10 11">SAOS-164</strain>
    </source>
</reference>
<dbReference type="InterPro" id="IPR013426">
    <property type="entry name" value="EpsH-like"/>
</dbReference>
<dbReference type="GO" id="GO:0006508">
    <property type="term" value="P:proteolysis"/>
    <property type="evidence" value="ECO:0007669"/>
    <property type="project" value="UniProtKB-KW"/>
</dbReference>
<dbReference type="NCBIfam" id="TIGR02602">
    <property type="entry name" value="8TM_EpsH"/>
    <property type="match status" value="1"/>
</dbReference>